<evidence type="ECO:0000313" key="2">
    <source>
        <dbReference type="Proteomes" id="UP001073227"/>
    </source>
</evidence>
<keyword evidence="2" id="KW-1185">Reference proteome</keyword>
<sequence>MPTEAVNSLQITGLKQLIARLGSNDTILCLGNGPSSEDPRLADYQTAMLFRVNWIWTRRTWFDAPDMVFTGDPDPVQLPRQPIVAFPTEALGAAILQNQLREGLRPEAGFAYLDRFTPSLADLSKPLIPTNGALMIALAAALRPRRLVVAGIDLYRHPQGKYPGGADNCEGYTDQHSAEVDLNLISRALAGFEGETIILSDNLRDALSAP</sequence>
<proteinExistence type="predicted"/>
<reference evidence="1" key="1">
    <citation type="submission" date="2022-10" db="EMBL/GenBank/DDBJ databases">
        <title>Hoeflea sp. G2-23, isolated from marine algae.</title>
        <authorList>
            <person name="Kristyanto S."/>
            <person name="Kim J.M."/>
            <person name="Jeon C.O."/>
        </authorList>
    </citation>
    <scope>NUCLEOTIDE SEQUENCE</scope>
    <source>
        <strain evidence="1">G2-23</strain>
    </source>
</reference>
<protein>
    <submittedName>
        <fullName evidence="1">Uncharacterized protein</fullName>
    </submittedName>
</protein>
<name>A0ABT3ZE34_9HYPH</name>
<comment type="caution">
    <text evidence="1">The sequence shown here is derived from an EMBL/GenBank/DDBJ whole genome shotgun (WGS) entry which is preliminary data.</text>
</comment>
<evidence type="ECO:0000313" key="1">
    <source>
        <dbReference type="EMBL" id="MCY0150057.1"/>
    </source>
</evidence>
<gene>
    <name evidence="1" type="ORF">OEG84_20715</name>
</gene>
<dbReference type="EMBL" id="JAOVZR010000001">
    <property type="protein sequence ID" value="MCY0150057.1"/>
    <property type="molecule type" value="Genomic_DNA"/>
</dbReference>
<accession>A0ABT3ZE34</accession>
<dbReference type="Proteomes" id="UP001073227">
    <property type="component" value="Unassembled WGS sequence"/>
</dbReference>
<dbReference type="RefSeq" id="WP_267655495.1">
    <property type="nucleotide sequence ID" value="NZ_JAOVZR010000001.1"/>
</dbReference>
<organism evidence="1 2">
    <name type="scientific">Hoeflea algicola</name>
    <dbReference type="NCBI Taxonomy" id="2983763"/>
    <lineage>
        <taxon>Bacteria</taxon>
        <taxon>Pseudomonadati</taxon>
        <taxon>Pseudomonadota</taxon>
        <taxon>Alphaproteobacteria</taxon>
        <taxon>Hyphomicrobiales</taxon>
        <taxon>Rhizobiaceae</taxon>
        <taxon>Hoeflea</taxon>
    </lineage>
</organism>